<proteinExistence type="predicted"/>
<dbReference type="SUPFAM" id="SSF52540">
    <property type="entry name" value="P-loop containing nucleoside triphosphate hydrolases"/>
    <property type="match status" value="1"/>
</dbReference>
<feature type="domain" description="AAA-ATPase-like" evidence="1">
    <location>
        <begin position="455"/>
        <end position="618"/>
    </location>
</feature>
<dbReference type="Proteomes" id="UP000308199">
    <property type="component" value="Unassembled WGS sequence"/>
</dbReference>
<keyword evidence="3" id="KW-1185">Reference proteome</keyword>
<dbReference type="InterPro" id="IPR027417">
    <property type="entry name" value="P-loop_NTPase"/>
</dbReference>
<dbReference type="Pfam" id="PF08011">
    <property type="entry name" value="PDDEXK_9"/>
    <property type="match status" value="1"/>
</dbReference>
<dbReference type="PANTHER" id="PTHR34825">
    <property type="entry name" value="CONSERVED PROTEIN, WITH A WEAK D-GALACTARATE DEHYDRATASE/ALTRONATE HYDROLASE DOMAIN"/>
    <property type="match status" value="1"/>
</dbReference>
<feature type="domain" description="AAA-ATPase-like" evidence="1">
    <location>
        <begin position="29"/>
        <end position="229"/>
    </location>
</feature>
<organism evidence="2 3">
    <name type="scientific">Phellinidium pouzarii</name>
    <dbReference type="NCBI Taxonomy" id="167371"/>
    <lineage>
        <taxon>Eukaryota</taxon>
        <taxon>Fungi</taxon>
        <taxon>Dikarya</taxon>
        <taxon>Basidiomycota</taxon>
        <taxon>Agaricomycotina</taxon>
        <taxon>Agaricomycetes</taxon>
        <taxon>Hymenochaetales</taxon>
        <taxon>Hymenochaetaceae</taxon>
        <taxon>Phellinidium</taxon>
    </lineage>
</organism>
<comment type="caution">
    <text evidence="2">The sequence shown here is derived from an EMBL/GenBank/DDBJ whole genome shotgun (WGS) entry which is preliminary data.</text>
</comment>
<evidence type="ECO:0000313" key="3">
    <source>
        <dbReference type="Proteomes" id="UP000308199"/>
    </source>
</evidence>
<dbReference type="InterPro" id="IPR018631">
    <property type="entry name" value="AAA-ATPase-like_dom"/>
</dbReference>
<name>A0A4S4LHG6_9AGAM</name>
<evidence type="ECO:0000259" key="1">
    <source>
        <dbReference type="Pfam" id="PF09820"/>
    </source>
</evidence>
<dbReference type="PANTHER" id="PTHR34825:SF1">
    <property type="entry name" value="AAA-ATPASE-LIKE DOMAIN-CONTAINING PROTEIN"/>
    <property type="match status" value="1"/>
</dbReference>
<dbReference type="AlphaFoldDB" id="A0A4S4LHG6"/>
<dbReference type="EMBL" id="SGPK01000070">
    <property type="protein sequence ID" value="THH09260.1"/>
    <property type="molecule type" value="Genomic_DNA"/>
</dbReference>
<dbReference type="InterPro" id="IPR012547">
    <property type="entry name" value="PDDEXK_9"/>
</dbReference>
<evidence type="ECO:0000313" key="2">
    <source>
        <dbReference type="EMBL" id="THH09260.1"/>
    </source>
</evidence>
<reference evidence="2 3" key="1">
    <citation type="submission" date="2019-02" db="EMBL/GenBank/DDBJ databases">
        <title>Genome sequencing of the rare red list fungi Phellinidium pouzarii.</title>
        <authorList>
            <person name="Buettner E."/>
            <person name="Kellner H."/>
        </authorList>
    </citation>
    <scope>NUCLEOTIDE SEQUENCE [LARGE SCALE GENOMIC DNA]</scope>
    <source>
        <strain evidence="2 3">DSM 108285</strain>
    </source>
</reference>
<gene>
    <name evidence="2" type="ORF">EW145_g2164</name>
</gene>
<dbReference type="OrthoDB" id="2143434at2759"/>
<dbReference type="Pfam" id="PF09820">
    <property type="entry name" value="AAA-ATPase_like"/>
    <property type="match status" value="2"/>
</dbReference>
<protein>
    <recommendedName>
        <fullName evidence="1">AAA-ATPase-like domain-containing protein</fullName>
    </recommendedName>
</protein>
<accession>A0A4S4LHG6</accession>
<sequence length="963" mass="110238">MDRSGSLGRINVIPKENSFATSLSIFKDRAKEYILVDKTQAIADFLTEKRPIHCVLRPRRSGKTTMITMFHAFFEAGKLQDVQERRAIFKDLNLKIYNTDFFEPHFAQYNVVFINLSDVRDVSNKEEFDEYFTWWLSKEVERHNRLGHFNQVKTPEDLEFIHAVTYRRSDTKIKMATILYNLSRILYESTNRKALVLVDEYDTPVSSAMNQEVYTYAERILRRTFGTLLHIFPLTPGQSLYGDTCLFTEAEVKALFDHVKTMYPKLSFTFNELRDWYEGYVGADQKLYNPWTICRALVSRSLQTFWNDTGNALVLVKHIFGAGRKFHLSFSRLLSGNPFKVTLKRRLYPISFSQLNPSDIFGVLHFAGYLTEVKPDMFEVPNREIFKEYLSWICYHSRTLSRDPKMLASASAVVTAAMTASIARFRTVFHNCFEKDHVSAVTLAFFEMGSQEDVEKRRNLFFALPSLISTSPMFETYFAQHPVIHIDMSSVVGTTYEEMRENFDFVVRKEFVRQHVLGNFEGLSGFLEEVVQAVLSGKNMQGSHAFEFLAEALYQSTTKKVIVLIDEYDTPIVDSSANGYRKQALHFIAQVYARIIKNTNGILHGTLILGILRIQQTGFMSGFNNLDSYTLDSTTETEMEIAYSKAFLFTSEEVEILYNQYNKFPFTLRKLKQWYGGHLTSGGIELFNPWSICCALEKRTLKGYWTASGVDNVILRHIIRCKEFQGAFAALLDGTGVEIESPNPKVGIEDEMDVDDILEMLYFSGYLTKNGEFLKIPNLELQATFFAWVKKTSSKERNEAAINKNSRAMFDACISAPPATFSATFEKYIEKHGPAKYGHNEDKYHNYILCALQHGSSGRFTVQSETGGGHGRMDILIEEIGGMKAAILELKAWPANSKKRPTVQNLKSLANKALEQIETKKYRAGLDDPIVELREYGIALFGKKIEICTAILRRESGGDWKVM</sequence>